<sequence>MSCPKDELQWQVASETAPGIGKQCPTLLTIANGRHRLALLFNKHVVSEFPILPDKKVEKRHYRLWESNSNNNLIESWPDPVSTSFKVFSLATENPKKFQFRNLYIDRVLIWKSNKKIHRVGTVKGSMRMASRKDKTELKKVPWSPEEDEKLIAYITRYGIWNWSHMPKPAGLARSGKSCRLRWMNYLRPNIKRGKFSKEEEETIINLHTVLGNRWSAIAAKLPGRTDNEIKNYWHAHLKKRFNSVPTETIQSEIEANHNYSAETIPPLLNSKSSLELDPQSTSYLCSSSSGTLEDFGNPVMIEENDGSYETRGSSNIY</sequence>
<dbReference type="EMBL" id="CM039439">
    <property type="protein sequence ID" value="KAI4296593.1"/>
    <property type="molecule type" value="Genomic_DNA"/>
</dbReference>
<evidence type="ECO:0000313" key="2">
    <source>
        <dbReference type="Proteomes" id="UP000828941"/>
    </source>
</evidence>
<accession>A0ACB9KHB9</accession>
<dbReference type="Proteomes" id="UP000828941">
    <property type="component" value="Chromosome 14"/>
</dbReference>
<comment type="caution">
    <text evidence="1">The sequence shown here is derived from an EMBL/GenBank/DDBJ whole genome shotgun (WGS) entry which is preliminary data.</text>
</comment>
<name>A0ACB9KHB9_BAUVA</name>
<organism evidence="1 2">
    <name type="scientific">Bauhinia variegata</name>
    <name type="common">Purple orchid tree</name>
    <name type="synonym">Phanera variegata</name>
    <dbReference type="NCBI Taxonomy" id="167791"/>
    <lineage>
        <taxon>Eukaryota</taxon>
        <taxon>Viridiplantae</taxon>
        <taxon>Streptophyta</taxon>
        <taxon>Embryophyta</taxon>
        <taxon>Tracheophyta</taxon>
        <taxon>Spermatophyta</taxon>
        <taxon>Magnoliopsida</taxon>
        <taxon>eudicotyledons</taxon>
        <taxon>Gunneridae</taxon>
        <taxon>Pentapetalae</taxon>
        <taxon>rosids</taxon>
        <taxon>fabids</taxon>
        <taxon>Fabales</taxon>
        <taxon>Fabaceae</taxon>
        <taxon>Cercidoideae</taxon>
        <taxon>Cercideae</taxon>
        <taxon>Bauhiniinae</taxon>
        <taxon>Bauhinia</taxon>
    </lineage>
</organism>
<proteinExistence type="predicted"/>
<keyword evidence="2" id="KW-1185">Reference proteome</keyword>
<protein>
    <submittedName>
        <fullName evidence="1">Uncharacterized protein</fullName>
    </submittedName>
</protein>
<gene>
    <name evidence="1" type="ORF">L6164_036541</name>
</gene>
<reference evidence="1 2" key="1">
    <citation type="journal article" date="2022" name="DNA Res.">
        <title>Chromosomal-level genome assembly of the orchid tree Bauhinia variegata (Leguminosae; Cercidoideae) supports the allotetraploid origin hypothesis of Bauhinia.</title>
        <authorList>
            <person name="Zhong Y."/>
            <person name="Chen Y."/>
            <person name="Zheng D."/>
            <person name="Pang J."/>
            <person name="Liu Y."/>
            <person name="Luo S."/>
            <person name="Meng S."/>
            <person name="Qian L."/>
            <person name="Wei D."/>
            <person name="Dai S."/>
            <person name="Zhou R."/>
        </authorList>
    </citation>
    <scope>NUCLEOTIDE SEQUENCE [LARGE SCALE GENOMIC DNA]</scope>
    <source>
        <strain evidence="1">BV-YZ2020</strain>
    </source>
</reference>
<evidence type="ECO:0000313" key="1">
    <source>
        <dbReference type="EMBL" id="KAI4296593.1"/>
    </source>
</evidence>